<dbReference type="Proteomes" id="UP000299102">
    <property type="component" value="Unassembled WGS sequence"/>
</dbReference>
<dbReference type="EMBL" id="BGZK01005088">
    <property type="protein sequence ID" value="GBP12463.1"/>
    <property type="molecule type" value="Genomic_DNA"/>
</dbReference>
<organism evidence="1 2">
    <name type="scientific">Eumeta variegata</name>
    <name type="common">Bagworm moth</name>
    <name type="synonym">Eumeta japonica</name>
    <dbReference type="NCBI Taxonomy" id="151549"/>
    <lineage>
        <taxon>Eukaryota</taxon>
        <taxon>Metazoa</taxon>
        <taxon>Ecdysozoa</taxon>
        <taxon>Arthropoda</taxon>
        <taxon>Hexapoda</taxon>
        <taxon>Insecta</taxon>
        <taxon>Pterygota</taxon>
        <taxon>Neoptera</taxon>
        <taxon>Endopterygota</taxon>
        <taxon>Lepidoptera</taxon>
        <taxon>Glossata</taxon>
        <taxon>Ditrysia</taxon>
        <taxon>Tineoidea</taxon>
        <taxon>Psychidae</taxon>
        <taxon>Oiketicinae</taxon>
        <taxon>Eumeta</taxon>
    </lineage>
</organism>
<name>A0A4C1TD56_EUMVA</name>
<accession>A0A4C1TD56</accession>
<proteinExistence type="predicted"/>
<comment type="caution">
    <text evidence="1">The sequence shown here is derived from an EMBL/GenBank/DDBJ whole genome shotgun (WGS) entry which is preliminary data.</text>
</comment>
<gene>
    <name evidence="1" type="primary">lds</name>
    <name evidence="1" type="ORF">EVAR_72852_1</name>
</gene>
<dbReference type="InterPro" id="IPR027417">
    <property type="entry name" value="P-loop_NTPase"/>
</dbReference>
<keyword evidence="2" id="KW-1185">Reference proteome</keyword>
<sequence>MLEDEDAQHMDSDSDVSQPEIDLLAQLNNLAITDNNNSNPLLSGSLNNSEGERSMRPEEQVMAKASSRVLQRTNPVFDYKRPSTKMLKVLDTLKNRVLPSGDKAIVVSQWTSVLHILKTILKIKDFPLSLDGSVPVKTAKILCPNSIVPKAINAYYYCH</sequence>
<dbReference type="OrthoDB" id="423559at2759"/>
<dbReference type="Gene3D" id="3.40.50.300">
    <property type="entry name" value="P-loop containing nucleotide triphosphate hydrolases"/>
    <property type="match status" value="1"/>
</dbReference>
<dbReference type="AlphaFoldDB" id="A0A4C1TD56"/>
<evidence type="ECO:0000313" key="2">
    <source>
        <dbReference type="Proteomes" id="UP000299102"/>
    </source>
</evidence>
<dbReference type="STRING" id="151549.A0A4C1TD56"/>
<reference evidence="1 2" key="1">
    <citation type="journal article" date="2019" name="Commun. Biol.">
        <title>The bagworm genome reveals a unique fibroin gene that provides high tensile strength.</title>
        <authorList>
            <person name="Kono N."/>
            <person name="Nakamura H."/>
            <person name="Ohtoshi R."/>
            <person name="Tomita M."/>
            <person name="Numata K."/>
            <person name="Arakawa K."/>
        </authorList>
    </citation>
    <scope>NUCLEOTIDE SEQUENCE [LARGE SCALE GENOMIC DNA]</scope>
</reference>
<evidence type="ECO:0000313" key="1">
    <source>
        <dbReference type="EMBL" id="GBP12463.1"/>
    </source>
</evidence>
<protein>
    <submittedName>
        <fullName evidence="1">Transcription termination factor 2</fullName>
    </submittedName>
</protein>